<feature type="chain" id="PRO_5040758161" evidence="1">
    <location>
        <begin position="34"/>
        <end position="243"/>
    </location>
</feature>
<keyword evidence="1" id="KW-0732">Signal</keyword>
<name>A0A9X3B9X4_9BACT</name>
<sequence>MKFSLSSIAKASIISRFALMVCLSSSVIAPAFAQDSQTKKEADTAYYNVVKQRAGKIVVNLGIEDAAKAERVQTIIARQYQNLNNIHTSRDIQIKAEKAKADQSKEAIAASVKKIEDKASKQLAKLHKKYLKQLGKQLTGEQVVKVKDGMTYGVVPLTYNGYMQMLPNLTEEQKKQIMAWLVEAREKAMDAESSEKKHGWFGKYKGRINNYLSASGINMKQAGEEWQKRIKAEQEARKGNKAS</sequence>
<dbReference type="InterPro" id="IPR024284">
    <property type="entry name" value="DUF3826"/>
</dbReference>
<evidence type="ECO:0000256" key="1">
    <source>
        <dbReference type="SAM" id="SignalP"/>
    </source>
</evidence>
<dbReference type="Pfam" id="PF12875">
    <property type="entry name" value="DUF3826"/>
    <property type="match status" value="1"/>
</dbReference>
<dbReference type="AlphaFoldDB" id="A0A9X3B9X4"/>
<organism evidence="2 3">
    <name type="scientific">Paraflavisolibacter caeni</name>
    <dbReference type="NCBI Taxonomy" id="2982496"/>
    <lineage>
        <taxon>Bacteria</taxon>
        <taxon>Pseudomonadati</taxon>
        <taxon>Bacteroidota</taxon>
        <taxon>Chitinophagia</taxon>
        <taxon>Chitinophagales</taxon>
        <taxon>Chitinophagaceae</taxon>
        <taxon>Paraflavisolibacter</taxon>
    </lineage>
</organism>
<comment type="caution">
    <text evidence="2">The sequence shown here is derived from an EMBL/GenBank/DDBJ whole genome shotgun (WGS) entry which is preliminary data.</text>
</comment>
<dbReference type="EMBL" id="JAOTIF010000025">
    <property type="protein sequence ID" value="MCU7551886.1"/>
    <property type="molecule type" value="Genomic_DNA"/>
</dbReference>
<feature type="signal peptide" evidence="1">
    <location>
        <begin position="1"/>
        <end position="33"/>
    </location>
</feature>
<reference evidence="2" key="2">
    <citation type="submission" date="2023-04" db="EMBL/GenBank/DDBJ databases">
        <title>Paracnuella aquatica gen. nov., sp. nov., a member of the family Chitinophagaceae isolated from a hot spring.</title>
        <authorList>
            <person name="Wang C."/>
        </authorList>
    </citation>
    <scope>NUCLEOTIDE SEQUENCE</scope>
    <source>
        <strain evidence="2">LB-8</strain>
    </source>
</reference>
<gene>
    <name evidence="2" type="ORF">OCK74_22390</name>
</gene>
<dbReference type="Proteomes" id="UP001155483">
    <property type="component" value="Unassembled WGS sequence"/>
</dbReference>
<reference evidence="2" key="1">
    <citation type="submission" date="2022-09" db="EMBL/GenBank/DDBJ databases">
        <authorList>
            <person name="Yuan C."/>
            <person name="Ke Z."/>
        </authorList>
    </citation>
    <scope>NUCLEOTIDE SEQUENCE</scope>
    <source>
        <strain evidence="2">LB-8</strain>
    </source>
</reference>
<evidence type="ECO:0000313" key="3">
    <source>
        <dbReference type="Proteomes" id="UP001155483"/>
    </source>
</evidence>
<dbReference type="RefSeq" id="WP_279299323.1">
    <property type="nucleotide sequence ID" value="NZ_JAOTIF010000025.1"/>
</dbReference>
<keyword evidence="3" id="KW-1185">Reference proteome</keyword>
<accession>A0A9X3B9X4</accession>
<evidence type="ECO:0000313" key="2">
    <source>
        <dbReference type="EMBL" id="MCU7551886.1"/>
    </source>
</evidence>
<protein>
    <submittedName>
        <fullName evidence="2">DUF3826 domain-containing protein</fullName>
    </submittedName>
</protein>
<proteinExistence type="predicted"/>